<dbReference type="STRING" id="1003.SAMN04488541_10924"/>
<protein>
    <submittedName>
        <fullName evidence="1">Uncharacterized protein</fullName>
    </submittedName>
</protein>
<dbReference type="EMBL" id="FONY01000092">
    <property type="protein sequence ID" value="SFF62913.1"/>
    <property type="molecule type" value="Genomic_DNA"/>
</dbReference>
<reference evidence="1 2" key="1">
    <citation type="submission" date="2016-10" db="EMBL/GenBank/DDBJ databases">
        <authorList>
            <person name="de Groot N.N."/>
        </authorList>
    </citation>
    <scope>NUCLEOTIDE SEQUENCE [LARGE SCALE GENOMIC DNA]</scope>
    <source>
        <strain>GEY</strain>
        <strain evidence="2">DSM 9560</strain>
    </source>
</reference>
<dbReference type="AlphaFoldDB" id="A0A1I2K903"/>
<keyword evidence="2" id="KW-1185">Reference proteome</keyword>
<evidence type="ECO:0000313" key="2">
    <source>
        <dbReference type="Proteomes" id="UP000199513"/>
    </source>
</evidence>
<gene>
    <name evidence="1" type="ORF">SAMN04488541_10924</name>
</gene>
<dbReference type="Proteomes" id="UP000199513">
    <property type="component" value="Unassembled WGS sequence"/>
</dbReference>
<organism evidence="1 2">
    <name type="scientific">Thermoflexibacter ruber</name>
    <dbReference type="NCBI Taxonomy" id="1003"/>
    <lineage>
        <taxon>Bacteria</taxon>
        <taxon>Pseudomonadati</taxon>
        <taxon>Bacteroidota</taxon>
        <taxon>Cytophagia</taxon>
        <taxon>Cytophagales</taxon>
        <taxon>Thermoflexibacteraceae</taxon>
        <taxon>Thermoflexibacter</taxon>
    </lineage>
</organism>
<name>A0A1I2K903_9BACT</name>
<evidence type="ECO:0000313" key="1">
    <source>
        <dbReference type="EMBL" id="SFF62913.1"/>
    </source>
</evidence>
<proteinExistence type="predicted"/>
<accession>A0A1I2K903</accession>
<sequence length="30" mass="3284">MAGLVLKGNFVHQRKLSAKMKHPFSKAATS</sequence>